<keyword evidence="7" id="KW-0812">Transmembrane</keyword>
<dbReference type="Proteomes" id="UP000000305">
    <property type="component" value="Unassembled WGS sequence"/>
</dbReference>
<evidence type="ECO:0000256" key="4">
    <source>
        <dbReference type="ARBA" id="ARBA00023034"/>
    </source>
</evidence>
<proteinExistence type="inferred from homology"/>
<dbReference type="PANTHER" id="PTHR10844">
    <property type="entry name" value="CAVEOLIN"/>
    <property type="match status" value="1"/>
</dbReference>
<evidence type="ECO:0000256" key="2">
    <source>
        <dbReference type="ARBA" id="ARBA00010988"/>
    </source>
</evidence>
<comment type="similarity">
    <text evidence="2 6">Belongs to the caveolin family.</text>
</comment>
<dbReference type="GO" id="GO:0060090">
    <property type="term" value="F:molecular adaptor activity"/>
    <property type="evidence" value="ECO:0000318"/>
    <property type="project" value="GO_Central"/>
</dbReference>
<evidence type="ECO:0000256" key="7">
    <source>
        <dbReference type="SAM" id="Phobius"/>
    </source>
</evidence>
<dbReference type="InterPro" id="IPR001612">
    <property type="entry name" value="Caveolin"/>
</dbReference>
<name>E9HV83_DAPPU</name>
<comment type="subcellular location">
    <subcellularLocation>
        <location evidence="1 6">Cell membrane</location>
        <topology evidence="1 6">Peripheral membrane protein</topology>
    </subcellularLocation>
    <subcellularLocation>
        <location evidence="6">Golgi apparatus membrane</location>
        <topology evidence="6">Peripheral membrane protein</topology>
    </subcellularLocation>
    <subcellularLocation>
        <location evidence="6">Membrane</location>
        <location evidence="6">Caveola</location>
        <topology evidence="6">Peripheral membrane protein</topology>
    </subcellularLocation>
</comment>
<evidence type="ECO:0000256" key="1">
    <source>
        <dbReference type="ARBA" id="ARBA00004202"/>
    </source>
</evidence>
<feature type="transmembrane region" description="Helical" evidence="7">
    <location>
        <begin position="65"/>
        <end position="90"/>
    </location>
</feature>
<gene>
    <name evidence="8" type="ORF">DAPPUDRAFT_305062</name>
</gene>
<dbReference type="OMA" id="CEFAHIT"/>
<dbReference type="Pfam" id="PF01146">
    <property type="entry name" value="Caveolin"/>
    <property type="match status" value="1"/>
</dbReference>
<keyword evidence="3 6" id="KW-1003">Cell membrane</keyword>
<evidence type="ECO:0000256" key="5">
    <source>
        <dbReference type="ARBA" id="ARBA00023136"/>
    </source>
</evidence>
<evidence type="ECO:0000313" key="8">
    <source>
        <dbReference type="EMBL" id="EFX64349.1"/>
    </source>
</evidence>
<dbReference type="AlphaFoldDB" id="E9HV83"/>
<dbReference type="EMBL" id="GL732844">
    <property type="protein sequence ID" value="EFX64349.1"/>
    <property type="molecule type" value="Genomic_DNA"/>
</dbReference>
<keyword evidence="9" id="KW-1185">Reference proteome</keyword>
<sequence>MENIQNGRQYYNHMEHRDIHNNNEYIKVDWSDIINEPTGVRSADFSWNLSYKIYTKSQSCCYKSLAYILGPIFALWFGLSFGCQSFMHIWCYQPCLSRFRIRFSFLQRLNTIILDATCVPLMKACSNIFSNVNVRYEKMTADFSPTHRQRERVIQIEPRPTEVIYDDVKNQK</sequence>
<dbReference type="PhylomeDB" id="E9HV83"/>
<evidence type="ECO:0000313" key="9">
    <source>
        <dbReference type="Proteomes" id="UP000000305"/>
    </source>
</evidence>
<keyword evidence="7" id="KW-1133">Transmembrane helix</keyword>
<dbReference type="OrthoDB" id="5917823at2759"/>
<dbReference type="GO" id="GO:0070836">
    <property type="term" value="P:caveola assembly"/>
    <property type="evidence" value="ECO:0000318"/>
    <property type="project" value="GO_Central"/>
</dbReference>
<dbReference type="KEGG" id="dpx:DAPPUDRAFT_305062"/>
<evidence type="ECO:0000256" key="6">
    <source>
        <dbReference type="RuleBase" id="RU000680"/>
    </source>
</evidence>
<keyword evidence="4 6" id="KW-0333">Golgi apparatus</keyword>
<comment type="function">
    <text evidence="6">May act as a scaffolding protein within caveolar membranes. Interacts directly with G-protein alpha subunits and can functionally regulate their activity.</text>
</comment>
<dbReference type="InParanoid" id="E9HV83"/>
<evidence type="ECO:0000256" key="3">
    <source>
        <dbReference type="ARBA" id="ARBA00022475"/>
    </source>
</evidence>
<reference evidence="8 9" key="1">
    <citation type="journal article" date="2011" name="Science">
        <title>The ecoresponsive genome of Daphnia pulex.</title>
        <authorList>
            <person name="Colbourne J.K."/>
            <person name="Pfrender M.E."/>
            <person name="Gilbert D."/>
            <person name="Thomas W.K."/>
            <person name="Tucker A."/>
            <person name="Oakley T.H."/>
            <person name="Tokishita S."/>
            <person name="Aerts A."/>
            <person name="Arnold G.J."/>
            <person name="Basu M.K."/>
            <person name="Bauer D.J."/>
            <person name="Caceres C.E."/>
            <person name="Carmel L."/>
            <person name="Casola C."/>
            <person name="Choi J.H."/>
            <person name="Detter J.C."/>
            <person name="Dong Q."/>
            <person name="Dusheyko S."/>
            <person name="Eads B.D."/>
            <person name="Frohlich T."/>
            <person name="Geiler-Samerotte K.A."/>
            <person name="Gerlach D."/>
            <person name="Hatcher P."/>
            <person name="Jogdeo S."/>
            <person name="Krijgsveld J."/>
            <person name="Kriventseva E.V."/>
            <person name="Kultz D."/>
            <person name="Laforsch C."/>
            <person name="Lindquist E."/>
            <person name="Lopez J."/>
            <person name="Manak J.R."/>
            <person name="Muller J."/>
            <person name="Pangilinan J."/>
            <person name="Patwardhan R.P."/>
            <person name="Pitluck S."/>
            <person name="Pritham E.J."/>
            <person name="Rechtsteiner A."/>
            <person name="Rho M."/>
            <person name="Rogozin I.B."/>
            <person name="Sakarya O."/>
            <person name="Salamov A."/>
            <person name="Schaack S."/>
            <person name="Shapiro H."/>
            <person name="Shiga Y."/>
            <person name="Skalitzky C."/>
            <person name="Smith Z."/>
            <person name="Souvorov A."/>
            <person name="Sung W."/>
            <person name="Tang Z."/>
            <person name="Tsuchiya D."/>
            <person name="Tu H."/>
            <person name="Vos H."/>
            <person name="Wang M."/>
            <person name="Wolf Y.I."/>
            <person name="Yamagata H."/>
            <person name="Yamada T."/>
            <person name="Ye Y."/>
            <person name="Shaw J.R."/>
            <person name="Andrews J."/>
            <person name="Crease T.J."/>
            <person name="Tang H."/>
            <person name="Lucas S.M."/>
            <person name="Robertson H.M."/>
            <person name="Bork P."/>
            <person name="Koonin E.V."/>
            <person name="Zdobnov E.M."/>
            <person name="Grigoriev I.V."/>
            <person name="Lynch M."/>
            <person name="Boore J.L."/>
        </authorList>
    </citation>
    <scope>NUCLEOTIDE SEQUENCE [LARGE SCALE GENOMIC DNA]</scope>
</reference>
<keyword evidence="5 6" id="KW-0472">Membrane</keyword>
<dbReference type="GO" id="GO:0005901">
    <property type="term" value="C:caveola"/>
    <property type="evidence" value="ECO:0007669"/>
    <property type="project" value="UniProtKB-SubCell"/>
</dbReference>
<dbReference type="GO" id="GO:0000139">
    <property type="term" value="C:Golgi membrane"/>
    <property type="evidence" value="ECO:0007669"/>
    <property type="project" value="UniProtKB-SubCell"/>
</dbReference>
<organism evidence="8 9">
    <name type="scientific">Daphnia pulex</name>
    <name type="common">Water flea</name>
    <dbReference type="NCBI Taxonomy" id="6669"/>
    <lineage>
        <taxon>Eukaryota</taxon>
        <taxon>Metazoa</taxon>
        <taxon>Ecdysozoa</taxon>
        <taxon>Arthropoda</taxon>
        <taxon>Crustacea</taxon>
        <taxon>Branchiopoda</taxon>
        <taxon>Diplostraca</taxon>
        <taxon>Cladocera</taxon>
        <taxon>Anomopoda</taxon>
        <taxon>Daphniidae</taxon>
        <taxon>Daphnia</taxon>
    </lineage>
</organism>
<accession>E9HV83</accession>
<dbReference type="PANTHER" id="PTHR10844:SF19">
    <property type="entry name" value="CAVEOLIN-2"/>
    <property type="match status" value="1"/>
</dbReference>
<dbReference type="STRING" id="6669.E9HV83"/>
<protein>
    <recommendedName>
        <fullName evidence="6">Caveolin</fullName>
    </recommendedName>
</protein>
<dbReference type="HOGENOM" id="CLU_102582_3_0_1"/>